<protein>
    <submittedName>
        <fullName evidence="2">Glycerophosphoryl diester phosphodiesterase</fullName>
    </submittedName>
</protein>
<reference evidence="3" key="1">
    <citation type="submission" date="2017-09" db="EMBL/GenBank/DDBJ databases">
        <authorList>
            <person name="Varghese N."/>
            <person name="Submissions S."/>
        </authorList>
    </citation>
    <scope>NUCLEOTIDE SEQUENCE [LARGE SCALE GENOMIC DNA]</scope>
    <source>
        <strain evidence="3">CGMCC 1.12803</strain>
    </source>
</reference>
<evidence type="ECO:0000259" key="1">
    <source>
        <dbReference type="PROSITE" id="PS51704"/>
    </source>
</evidence>
<feature type="domain" description="GP-PDE" evidence="1">
    <location>
        <begin position="35"/>
        <end position="291"/>
    </location>
</feature>
<accession>A0A286A009</accession>
<dbReference type="InterPro" id="IPR030395">
    <property type="entry name" value="GP_PDE_dom"/>
</dbReference>
<keyword evidence="3" id="KW-1185">Reference proteome</keyword>
<gene>
    <name evidence="2" type="ORF">SAMN06297358_2230</name>
</gene>
<evidence type="ECO:0000313" key="3">
    <source>
        <dbReference type="Proteomes" id="UP000219281"/>
    </source>
</evidence>
<dbReference type="PANTHER" id="PTHR46211">
    <property type="entry name" value="GLYCEROPHOSPHORYL DIESTER PHOSPHODIESTERASE"/>
    <property type="match status" value="1"/>
</dbReference>
<dbReference type="Pfam" id="PF03009">
    <property type="entry name" value="GDPD"/>
    <property type="match status" value="1"/>
</dbReference>
<dbReference type="SUPFAM" id="SSF51695">
    <property type="entry name" value="PLC-like phosphodiesterases"/>
    <property type="match status" value="1"/>
</dbReference>
<dbReference type="CDD" id="cd08556">
    <property type="entry name" value="GDPD"/>
    <property type="match status" value="1"/>
</dbReference>
<dbReference type="EMBL" id="OCMT01000002">
    <property type="protein sequence ID" value="SOD15249.1"/>
    <property type="molecule type" value="Genomic_DNA"/>
</dbReference>
<dbReference type="PANTHER" id="PTHR46211:SF10">
    <property type="entry name" value="EXPORTED PROTEIN"/>
    <property type="match status" value="1"/>
</dbReference>
<dbReference type="RefSeq" id="WP_097131839.1">
    <property type="nucleotide sequence ID" value="NZ_OCMT01000002.1"/>
</dbReference>
<dbReference type="GO" id="GO:0006629">
    <property type="term" value="P:lipid metabolic process"/>
    <property type="evidence" value="ECO:0007669"/>
    <property type="project" value="InterPro"/>
</dbReference>
<name>A0A286A009_9SPHI</name>
<dbReference type="GO" id="GO:0008081">
    <property type="term" value="F:phosphoric diester hydrolase activity"/>
    <property type="evidence" value="ECO:0007669"/>
    <property type="project" value="InterPro"/>
</dbReference>
<organism evidence="2 3">
    <name type="scientific">Pedobacter xixiisoli</name>
    <dbReference type="NCBI Taxonomy" id="1476464"/>
    <lineage>
        <taxon>Bacteria</taxon>
        <taxon>Pseudomonadati</taxon>
        <taxon>Bacteroidota</taxon>
        <taxon>Sphingobacteriia</taxon>
        <taxon>Sphingobacteriales</taxon>
        <taxon>Sphingobacteriaceae</taxon>
        <taxon>Pedobacter</taxon>
    </lineage>
</organism>
<dbReference type="Gene3D" id="3.20.20.190">
    <property type="entry name" value="Phosphatidylinositol (PI) phosphodiesterase"/>
    <property type="match status" value="1"/>
</dbReference>
<dbReference type="InterPro" id="IPR017946">
    <property type="entry name" value="PLC-like_Pdiesterase_TIM-brl"/>
</dbReference>
<dbReference type="Proteomes" id="UP000219281">
    <property type="component" value="Unassembled WGS sequence"/>
</dbReference>
<evidence type="ECO:0000313" key="2">
    <source>
        <dbReference type="EMBL" id="SOD15249.1"/>
    </source>
</evidence>
<dbReference type="PROSITE" id="PS51704">
    <property type="entry name" value="GP_PDE"/>
    <property type="match status" value="1"/>
</dbReference>
<proteinExistence type="predicted"/>
<dbReference type="AlphaFoldDB" id="A0A286A009"/>
<sequence>MPLNFRRVLLVGFFFIALPLLFTSCRKSNSIETDTIFLGHKGSGSNNYSDTFIENTVPSVKNILNKLDGAELDIQMSLDGTPWIWHNANLSGYICDGDSQAIIPEMRDIDIEKIRICHGNKTDRIYKLSEVLDWSNAGTGIYLSLDIKISFSTNTFSLYGGRDGYLTQLATSLASIFKNYRYSDRTLVEIDNQLFCTTLKSFPSTKNITTCFMRYEPMEDKIENAVRLGYDGISCNYTDPTVTAETVAAAHKAGLKVQLWTPYYRDELRTVFAMNPDFIQTDNIHAKQALKVN</sequence>
<dbReference type="OrthoDB" id="1467033at2"/>
<dbReference type="PROSITE" id="PS51257">
    <property type="entry name" value="PROKAR_LIPOPROTEIN"/>
    <property type="match status" value="1"/>
</dbReference>